<protein>
    <submittedName>
        <fullName evidence="1">Uncharacterized protein</fullName>
    </submittedName>
</protein>
<accession>A0ACB1AH81</accession>
<name>A0ACB1AH81_MELEN</name>
<organism evidence="1 2">
    <name type="scientific">Meloidogyne enterolobii</name>
    <name type="common">Root-knot nematode worm</name>
    <name type="synonym">Meloidogyne mayaguensis</name>
    <dbReference type="NCBI Taxonomy" id="390850"/>
    <lineage>
        <taxon>Eukaryota</taxon>
        <taxon>Metazoa</taxon>
        <taxon>Ecdysozoa</taxon>
        <taxon>Nematoda</taxon>
        <taxon>Chromadorea</taxon>
        <taxon>Rhabditida</taxon>
        <taxon>Tylenchina</taxon>
        <taxon>Tylenchomorpha</taxon>
        <taxon>Tylenchoidea</taxon>
        <taxon>Meloidogynidae</taxon>
        <taxon>Meloidogyninae</taxon>
        <taxon>Meloidogyne</taxon>
    </lineage>
</organism>
<evidence type="ECO:0000313" key="1">
    <source>
        <dbReference type="EMBL" id="CAK5090904.1"/>
    </source>
</evidence>
<comment type="caution">
    <text evidence="1">The sequence shown here is derived from an EMBL/GenBank/DDBJ whole genome shotgun (WGS) entry which is preliminary data.</text>
</comment>
<keyword evidence="2" id="KW-1185">Reference proteome</keyword>
<sequence>MFIQEFDGFLSVMCALRDKFYSGGQDFVCLVKDAFKLIDQDENGFIDCCVLCPSSAASTSRPRKRPALSSPPYEVENDLRLKDAEIESLNLQLQQKKEDLEREKKFHEEWKNRYDEERKRYEHLLEKYTNLVDKALDKSDKLNESLLSRTSLDQTTNQQQPTEDLGERQAFQNIFGDIERELDASQQSSGFGGAFPQQHSTSDTQMNPGVSGTTYQSFPGQGDNN</sequence>
<reference evidence="1" key="1">
    <citation type="submission" date="2023-11" db="EMBL/GenBank/DDBJ databases">
        <authorList>
            <person name="Poullet M."/>
        </authorList>
    </citation>
    <scope>NUCLEOTIDE SEQUENCE</scope>
    <source>
        <strain evidence="1">E1834</strain>
    </source>
</reference>
<gene>
    <name evidence="1" type="ORF">MENTE1834_LOCUS38716</name>
</gene>
<proteinExistence type="predicted"/>
<dbReference type="EMBL" id="CAVMJV010000084">
    <property type="protein sequence ID" value="CAK5090904.1"/>
    <property type="molecule type" value="Genomic_DNA"/>
</dbReference>
<dbReference type="Proteomes" id="UP001497535">
    <property type="component" value="Unassembled WGS sequence"/>
</dbReference>
<evidence type="ECO:0000313" key="2">
    <source>
        <dbReference type="Proteomes" id="UP001497535"/>
    </source>
</evidence>